<gene>
    <name evidence="2" type="ORF">WR25_25569</name>
</gene>
<evidence type="ECO:0000313" key="2">
    <source>
        <dbReference type="EMBL" id="PAV91524.1"/>
    </source>
</evidence>
<accession>A0A2A2LZ48</accession>
<feature type="region of interest" description="Disordered" evidence="1">
    <location>
        <begin position="52"/>
        <end position="106"/>
    </location>
</feature>
<dbReference type="Proteomes" id="UP000218231">
    <property type="component" value="Unassembled WGS sequence"/>
</dbReference>
<reference evidence="2 3" key="1">
    <citation type="journal article" date="2017" name="Curr. Biol.">
        <title>Genome architecture and evolution of a unichromosomal asexual nematode.</title>
        <authorList>
            <person name="Fradin H."/>
            <person name="Zegar C."/>
            <person name="Gutwein M."/>
            <person name="Lucas J."/>
            <person name="Kovtun M."/>
            <person name="Corcoran D."/>
            <person name="Baugh L.R."/>
            <person name="Kiontke K."/>
            <person name="Gunsalus K."/>
            <person name="Fitch D.H."/>
            <person name="Piano F."/>
        </authorList>
    </citation>
    <scope>NUCLEOTIDE SEQUENCE [LARGE SCALE GENOMIC DNA]</scope>
    <source>
        <strain evidence="2">PF1309</strain>
    </source>
</reference>
<feature type="compositionally biased region" description="Polar residues" evidence="1">
    <location>
        <begin position="80"/>
        <end position="91"/>
    </location>
</feature>
<protein>
    <submittedName>
        <fullName evidence="2">Uncharacterized protein</fullName>
    </submittedName>
</protein>
<keyword evidence="3" id="KW-1185">Reference proteome</keyword>
<proteinExistence type="predicted"/>
<dbReference type="EMBL" id="LIAE01006309">
    <property type="protein sequence ID" value="PAV91524.1"/>
    <property type="molecule type" value="Genomic_DNA"/>
</dbReference>
<name>A0A2A2LZ48_9BILA</name>
<evidence type="ECO:0000313" key="3">
    <source>
        <dbReference type="Proteomes" id="UP000218231"/>
    </source>
</evidence>
<dbReference type="AlphaFoldDB" id="A0A2A2LZ48"/>
<sequence length="167" mass="19053">MRTPHYAICAESSSEEVSCFNMLGKLILRTTVARQMGFQQPKRSHNILHQMFQPQPAPSSNSKPLPISKDFSEPPKCTNIGPSKSSESTQPAKIIPLEEPEQEDEPPMTHSQMVAFLKEHRIFFEHTNTKFLNILVSKYERTPTLRAIVVDRTLSADDRFTEARLEK</sequence>
<comment type="caution">
    <text evidence="2">The sequence shown here is derived from an EMBL/GenBank/DDBJ whole genome shotgun (WGS) entry which is preliminary data.</text>
</comment>
<evidence type="ECO:0000256" key="1">
    <source>
        <dbReference type="SAM" id="MobiDB-lite"/>
    </source>
</evidence>
<organism evidence="2 3">
    <name type="scientific">Diploscapter pachys</name>
    <dbReference type="NCBI Taxonomy" id="2018661"/>
    <lineage>
        <taxon>Eukaryota</taxon>
        <taxon>Metazoa</taxon>
        <taxon>Ecdysozoa</taxon>
        <taxon>Nematoda</taxon>
        <taxon>Chromadorea</taxon>
        <taxon>Rhabditida</taxon>
        <taxon>Rhabditina</taxon>
        <taxon>Rhabditomorpha</taxon>
        <taxon>Rhabditoidea</taxon>
        <taxon>Rhabditidae</taxon>
        <taxon>Diploscapter</taxon>
    </lineage>
</organism>